<dbReference type="PIRSF" id="PIRSF000350">
    <property type="entry name" value="Mercury_reductase_MerA"/>
    <property type="match status" value="1"/>
</dbReference>
<dbReference type="InterPro" id="IPR016156">
    <property type="entry name" value="FAD/NAD-linked_Rdtase_dimer_sf"/>
</dbReference>
<evidence type="ECO:0000256" key="8">
    <source>
        <dbReference type="ARBA" id="ARBA00023284"/>
    </source>
</evidence>
<dbReference type="InterPro" id="IPR023753">
    <property type="entry name" value="FAD/NAD-binding_dom"/>
</dbReference>
<evidence type="ECO:0000256" key="4">
    <source>
        <dbReference type="ARBA" id="ARBA00022827"/>
    </source>
</evidence>
<keyword evidence="4 10" id="KW-0274">FAD</keyword>
<dbReference type="RefSeq" id="WP_044618024.1">
    <property type="nucleotide sequence ID" value="NZ_CP007142.1"/>
</dbReference>
<dbReference type="SUPFAM" id="SSF55424">
    <property type="entry name" value="FAD/NAD-linked reductases, dimerisation (C-terminal) domain"/>
    <property type="match status" value="1"/>
</dbReference>
<dbReference type="AlphaFoldDB" id="A0A0C5VNH8"/>
<keyword evidence="16" id="KW-1185">Reference proteome</keyword>
<name>A0A0C5VNH8_9GAMM</name>
<feature type="domain" description="Pyridine nucleotide-disulphide oxidoreductase dimerisation" evidence="13">
    <location>
        <begin position="340"/>
        <end position="448"/>
    </location>
</feature>
<evidence type="ECO:0000256" key="12">
    <source>
        <dbReference type="RuleBase" id="RU003691"/>
    </source>
</evidence>
<feature type="binding site" evidence="10">
    <location>
        <position position="50"/>
    </location>
    <ligand>
        <name>FAD</name>
        <dbReference type="ChEBI" id="CHEBI:57692"/>
    </ligand>
</feature>
<dbReference type="KEGG" id="gsn:YC6258_03830"/>
<dbReference type="Gene3D" id="3.50.50.60">
    <property type="entry name" value="FAD/NAD(P)-binding domain"/>
    <property type="match status" value="2"/>
</dbReference>
<dbReference type="Pfam" id="PF07992">
    <property type="entry name" value="Pyr_redox_2"/>
    <property type="match status" value="1"/>
</dbReference>
<dbReference type="InterPro" id="IPR004099">
    <property type="entry name" value="Pyr_nucl-diS_OxRdtase_dimer"/>
</dbReference>
<dbReference type="InterPro" id="IPR036188">
    <property type="entry name" value="FAD/NAD-bd_sf"/>
</dbReference>
<dbReference type="EMBL" id="CP007142">
    <property type="protein sequence ID" value="AJQ95866.1"/>
    <property type="molecule type" value="Genomic_DNA"/>
</dbReference>
<dbReference type="GO" id="GO:0004362">
    <property type="term" value="F:glutathione-disulfide reductase (NADPH) activity"/>
    <property type="evidence" value="ECO:0007669"/>
    <property type="project" value="UniProtKB-EC"/>
</dbReference>
<feature type="binding site" evidence="10">
    <location>
        <position position="304"/>
    </location>
    <ligand>
        <name>FAD</name>
        <dbReference type="ChEBI" id="CHEBI:57692"/>
    </ligand>
</feature>
<evidence type="ECO:0000256" key="5">
    <source>
        <dbReference type="ARBA" id="ARBA00022857"/>
    </source>
</evidence>
<keyword evidence="10" id="KW-0547">Nucleotide-binding</keyword>
<evidence type="ECO:0000313" key="16">
    <source>
        <dbReference type="Proteomes" id="UP000032266"/>
    </source>
</evidence>
<dbReference type="GO" id="GO:0005829">
    <property type="term" value="C:cytosol"/>
    <property type="evidence" value="ECO:0007669"/>
    <property type="project" value="TreeGrafter"/>
</dbReference>
<sequence>MFDYDLLVLGAGSGGVRAARFAAGFGAKVGIIEELYLGGTCVNVGCVPKKLFVYGSELRSSFKLMKSYGLNVSEPDFDWPMLRDNKTREISRLNEIYNAMLTNAGVNIIHGRGVLKDRHHIQVGDDVYSARNILIAVGGWPFLPDIPGREHLISSNEVFYLDEFPKDIVIIGGGYIAVEFAGIFAALGANVQLHYRGPQILRGFDDEVREFAADQIAGNGVDIRCQSNLTKVEKTDNKRLKVTFSSEAEERVWECDQVLMATGRKPKTTDLGLEGVGVELDSSGAIKVDEHFRTSVDNIYALGDVIDRVALTPVALAEGMFVARHLFDDKTATAVDYSNIPTAVFSQPNIGTVGLTEEQAKLMHKRVLVYTSNFRPMKYTLSDKQERCFMKLLVCGQTDKILGAHMVGPDAGEIIQGIAIAIKAGATKKDFDQTIGIHPTSAEEFVTMRAPSRIHEE</sequence>
<comment type="cofactor">
    <cofactor evidence="10">
        <name>FAD</name>
        <dbReference type="ChEBI" id="CHEBI:57692"/>
    </cofactor>
    <text evidence="10">Binds 1 FAD per subunit.</text>
</comment>
<dbReference type="FunFam" id="3.50.50.60:FF:000051">
    <property type="entry name" value="Glutathione reductase"/>
    <property type="match status" value="1"/>
</dbReference>
<keyword evidence="15" id="KW-0670">Pyruvate</keyword>
<feature type="active site" description="Proton acceptor" evidence="9">
    <location>
        <position position="438"/>
    </location>
</feature>
<evidence type="ECO:0000256" key="7">
    <source>
        <dbReference type="ARBA" id="ARBA00023157"/>
    </source>
</evidence>
<keyword evidence="10" id="KW-0520">NAD</keyword>
<dbReference type="Proteomes" id="UP000032266">
    <property type="component" value="Chromosome"/>
</dbReference>
<dbReference type="OrthoDB" id="9800167at2"/>
<keyword evidence="7" id="KW-1015">Disulfide bond</keyword>
<feature type="domain" description="FAD/NAD(P)-binding" evidence="14">
    <location>
        <begin position="4"/>
        <end position="319"/>
    </location>
</feature>
<dbReference type="PANTHER" id="PTHR42737">
    <property type="entry name" value="GLUTATHIONE REDUCTASE"/>
    <property type="match status" value="1"/>
</dbReference>
<dbReference type="HOGENOM" id="CLU_016755_2_1_6"/>
<evidence type="ECO:0000259" key="13">
    <source>
        <dbReference type="Pfam" id="PF02852"/>
    </source>
</evidence>
<dbReference type="Gene3D" id="3.30.390.30">
    <property type="match status" value="1"/>
</dbReference>
<protein>
    <submittedName>
        <fullName evidence="15">Pyruvate/2-oxoglutarate dehydrogenase complex, dihydrolipoamide dehydrogenase (E3) component,-related enzyme</fullName>
        <ecNumber evidence="15">1.8.1.7</ecNumber>
    </submittedName>
</protein>
<dbReference type="InterPro" id="IPR046952">
    <property type="entry name" value="GSHR/TRXR-like"/>
</dbReference>
<evidence type="ECO:0000313" key="15">
    <source>
        <dbReference type="EMBL" id="AJQ95866.1"/>
    </source>
</evidence>
<keyword evidence="3 12" id="KW-0285">Flavoprotein</keyword>
<dbReference type="GO" id="GO:0034599">
    <property type="term" value="P:cellular response to oxidative stress"/>
    <property type="evidence" value="ECO:0007669"/>
    <property type="project" value="TreeGrafter"/>
</dbReference>
<organism evidence="15 16">
    <name type="scientific">Gynuella sunshinyii YC6258</name>
    <dbReference type="NCBI Taxonomy" id="1445510"/>
    <lineage>
        <taxon>Bacteria</taxon>
        <taxon>Pseudomonadati</taxon>
        <taxon>Pseudomonadota</taxon>
        <taxon>Gammaproteobacteria</taxon>
        <taxon>Oceanospirillales</taxon>
        <taxon>Saccharospirillaceae</taxon>
        <taxon>Gynuella</taxon>
    </lineage>
</organism>
<dbReference type="PATRIC" id="fig|1445510.3.peg.3807"/>
<evidence type="ECO:0000256" key="10">
    <source>
        <dbReference type="PIRSR" id="PIRSR000350-3"/>
    </source>
</evidence>
<feature type="binding site" evidence="10">
    <location>
        <begin position="172"/>
        <end position="179"/>
    </location>
    <ligand>
        <name>NAD(+)</name>
        <dbReference type="ChEBI" id="CHEBI:57540"/>
    </ligand>
</feature>
<comment type="subunit">
    <text evidence="2">Homodimer.</text>
</comment>
<dbReference type="PRINTS" id="PR00411">
    <property type="entry name" value="PNDRDTASEI"/>
</dbReference>
<evidence type="ECO:0000256" key="2">
    <source>
        <dbReference type="ARBA" id="ARBA00011738"/>
    </source>
</evidence>
<dbReference type="GO" id="GO:0006749">
    <property type="term" value="P:glutathione metabolic process"/>
    <property type="evidence" value="ECO:0007669"/>
    <property type="project" value="TreeGrafter"/>
</dbReference>
<dbReference type="EC" id="1.8.1.7" evidence="15"/>
<evidence type="ECO:0000256" key="11">
    <source>
        <dbReference type="PIRSR" id="PIRSR000350-4"/>
    </source>
</evidence>
<comment type="similarity">
    <text evidence="1 12">Belongs to the class-I pyridine nucleotide-disulfide oxidoreductase family.</text>
</comment>
<feature type="disulfide bond" description="Redox-active" evidence="11">
    <location>
        <begin position="41"/>
        <end position="46"/>
    </location>
</feature>
<evidence type="ECO:0000256" key="9">
    <source>
        <dbReference type="PIRSR" id="PIRSR000350-2"/>
    </source>
</evidence>
<dbReference type="PANTHER" id="PTHR42737:SF2">
    <property type="entry name" value="GLUTATHIONE REDUCTASE"/>
    <property type="match status" value="1"/>
</dbReference>
<keyword evidence="6 12" id="KW-0560">Oxidoreductase</keyword>
<evidence type="ECO:0000256" key="6">
    <source>
        <dbReference type="ARBA" id="ARBA00023002"/>
    </source>
</evidence>
<evidence type="ECO:0000259" key="14">
    <source>
        <dbReference type="Pfam" id="PF07992"/>
    </source>
</evidence>
<gene>
    <name evidence="15" type="ORF">YC6258_03830</name>
</gene>
<feature type="binding site" evidence="10">
    <location>
        <position position="263"/>
    </location>
    <ligand>
        <name>NAD(+)</name>
        <dbReference type="ChEBI" id="CHEBI:57540"/>
    </ligand>
</feature>
<evidence type="ECO:0000256" key="1">
    <source>
        <dbReference type="ARBA" id="ARBA00007532"/>
    </source>
</evidence>
<dbReference type="InterPro" id="IPR001100">
    <property type="entry name" value="Pyr_nuc-diS_OxRdtase"/>
</dbReference>
<dbReference type="SUPFAM" id="SSF51905">
    <property type="entry name" value="FAD/NAD(P)-binding domain"/>
    <property type="match status" value="1"/>
</dbReference>
<dbReference type="Pfam" id="PF02852">
    <property type="entry name" value="Pyr_redox_dim"/>
    <property type="match status" value="1"/>
</dbReference>
<accession>A0A0C5VNH8</accession>
<keyword evidence="5" id="KW-0521">NADP</keyword>
<dbReference type="STRING" id="1445510.YC6258_03830"/>
<reference evidence="15 16" key="1">
    <citation type="submission" date="2014-01" db="EMBL/GenBank/DDBJ databases">
        <title>Full genme sequencing of cellulolytic bacterium Gynuella sunshinyii YC6258T gen. nov., sp. nov.</title>
        <authorList>
            <person name="Khan H."/>
            <person name="Chung E.J."/>
            <person name="Chung Y.R."/>
        </authorList>
    </citation>
    <scope>NUCLEOTIDE SEQUENCE [LARGE SCALE GENOMIC DNA]</scope>
    <source>
        <strain evidence="15 16">YC6258</strain>
    </source>
</reference>
<dbReference type="NCBIfam" id="NF004776">
    <property type="entry name" value="PRK06116.1"/>
    <property type="match status" value="1"/>
</dbReference>
<dbReference type="PROSITE" id="PS00076">
    <property type="entry name" value="PYRIDINE_REDOX_1"/>
    <property type="match status" value="1"/>
</dbReference>
<feature type="binding site" evidence="10">
    <location>
        <position position="113"/>
    </location>
    <ligand>
        <name>FAD</name>
        <dbReference type="ChEBI" id="CHEBI:57692"/>
    </ligand>
</feature>
<dbReference type="GO" id="GO:0050660">
    <property type="term" value="F:flavin adenine dinucleotide binding"/>
    <property type="evidence" value="ECO:0007669"/>
    <property type="project" value="InterPro"/>
</dbReference>
<proteinExistence type="inferred from homology"/>
<dbReference type="PRINTS" id="PR00368">
    <property type="entry name" value="FADPNR"/>
</dbReference>
<dbReference type="GO" id="GO:0045454">
    <property type="term" value="P:cell redox homeostasis"/>
    <property type="evidence" value="ECO:0007669"/>
    <property type="project" value="InterPro"/>
</dbReference>
<evidence type="ECO:0000256" key="3">
    <source>
        <dbReference type="ARBA" id="ARBA00022630"/>
    </source>
</evidence>
<dbReference type="InterPro" id="IPR012999">
    <property type="entry name" value="Pyr_OxRdtase_I_AS"/>
</dbReference>
<keyword evidence="8 12" id="KW-0676">Redox-active center</keyword>